<dbReference type="PATRIC" id="fig|1619090.3.peg.109"/>
<keyword evidence="5 11" id="KW-0418">Kinase</keyword>
<evidence type="ECO:0000256" key="2">
    <source>
        <dbReference type="ARBA" id="ARBA00022679"/>
    </source>
</evidence>
<dbReference type="SMART" id="SM01400">
    <property type="entry name" value="Pribosyltran_N"/>
    <property type="match status" value="1"/>
</dbReference>
<organism evidence="11 12">
    <name type="scientific">candidate division WS6 bacterium GW2011_GWC1_36_11</name>
    <dbReference type="NCBI Taxonomy" id="1619090"/>
    <lineage>
        <taxon>Bacteria</taxon>
        <taxon>Candidatus Dojkabacteria</taxon>
    </lineage>
</organism>
<evidence type="ECO:0000256" key="1">
    <source>
        <dbReference type="ARBA" id="ARBA00013247"/>
    </source>
</evidence>
<sequence>MTPTPKAPLSILACSSGLSFAKRIEKELKKKHGEEVHLIESEEMHFASTELKTIINESIRGKDVFIIQDCENHSEGQSTDENLRALYTMVDACRRCDAERITTVLPSYPYARQDKQSGREGITAARIAYELEGDGSVDHIVTIDLHNSAIQGFFRRAKIDNLMGGYALLPVLKKMIEDKENTVIMPTDLGGAKRANHYAQTLKTDIAFTYKARNYCKANTVDKMSILGDVNGKDVYIVDDMICTGGTLVKALEETKNMGAKKVIAVCTHALLNGPAVERFQEAYDKGFLDLVIGTDSTYHSKEFLKSTPWFKEISIASYFADTISRLNQRKSITDLLD</sequence>
<dbReference type="SUPFAM" id="SSF53271">
    <property type="entry name" value="PRTase-like"/>
    <property type="match status" value="1"/>
</dbReference>
<feature type="domain" description="Phosphoribosyltransferase" evidence="9">
    <location>
        <begin position="174"/>
        <end position="287"/>
    </location>
</feature>
<protein>
    <recommendedName>
        <fullName evidence="1">ribose-phosphate diphosphokinase</fullName>
        <ecNumber evidence="1">2.7.6.1</ecNumber>
    </recommendedName>
</protein>
<dbReference type="EMBL" id="LBRE01000003">
    <property type="protein sequence ID" value="KKP92912.1"/>
    <property type="molecule type" value="Genomic_DNA"/>
</dbReference>
<keyword evidence="2" id="KW-0808">Transferase</keyword>
<gene>
    <name evidence="11" type="ORF">UR96_C0003G0038</name>
</gene>
<dbReference type="GO" id="GO:0005524">
    <property type="term" value="F:ATP binding"/>
    <property type="evidence" value="ECO:0007669"/>
    <property type="project" value="UniProtKB-KW"/>
</dbReference>
<dbReference type="GO" id="GO:0005737">
    <property type="term" value="C:cytoplasm"/>
    <property type="evidence" value="ECO:0007669"/>
    <property type="project" value="TreeGrafter"/>
</dbReference>
<dbReference type="GO" id="GO:0000287">
    <property type="term" value="F:magnesium ion binding"/>
    <property type="evidence" value="ECO:0007669"/>
    <property type="project" value="InterPro"/>
</dbReference>
<evidence type="ECO:0000259" key="9">
    <source>
        <dbReference type="Pfam" id="PF00156"/>
    </source>
</evidence>
<dbReference type="GO" id="GO:0002189">
    <property type="term" value="C:ribose phosphate diphosphokinase complex"/>
    <property type="evidence" value="ECO:0007669"/>
    <property type="project" value="TreeGrafter"/>
</dbReference>
<feature type="domain" description="Ribose-phosphate pyrophosphokinase N-terminal" evidence="10">
    <location>
        <begin position="10"/>
        <end position="133"/>
    </location>
</feature>
<comment type="catalytic activity">
    <reaction evidence="7">
        <text>D-ribose 5-phosphate + ATP = 5-phospho-alpha-D-ribose 1-diphosphate + AMP + H(+)</text>
        <dbReference type="Rhea" id="RHEA:15609"/>
        <dbReference type="ChEBI" id="CHEBI:15378"/>
        <dbReference type="ChEBI" id="CHEBI:30616"/>
        <dbReference type="ChEBI" id="CHEBI:58017"/>
        <dbReference type="ChEBI" id="CHEBI:78346"/>
        <dbReference type="ChEBI" id="CHEBI:456215"/>
        <dbReference type="EC" id="2.7.6.1"/>
    </reaction>
</comment>
<dbReference type="GO" id="GO:0004749">
    <property type="term" value="F:ribose phosphate diphosphokinase activity"/>
    <property type="evidence" value="ECO:0007669"/>
    <property type="project" value="UniProtKB-EC"/>
</dbReference>
<dbReference type="GO" id="GO:0006164">
    <property type="term" value="P:purine nucleotide biosynthetic process"/>
    <property type="evidence" value="ECO:0007669"/>
    <property type="project" value="TreeGrafter"/>
</dbReference>
<name>A0A0G0GMR5_9BACT</name>
<accession>A0A0G0GMR5</accession>
<evidence type="ECO:0000256" key="7">
    <source>
        <dbReference type="ARBA" id="ARBA00049535"/>
    </source>
</evidence>
<reference evidence="11 12" key="1">
    <citation type="journal article" date="2015" name="Nature">
        <title>rRNA introns, odd ribosomes, and small enigmatic genomes across a large radiation of phyla.</title>
        <authorList>
            <person name="Brown C.T."/>
            <person name="Hug L.A."/>
            <person name="Thomas B.C."/>
            <person name="Sharon I."/>
            <person name="Castelle C.J."/>
            <person name="Singh A."/>
            <person name="Wilkins M.J."/>
            <person name="Williams K.H."/>
            <person name="Banfield J.F."/>
        </authorList>
    </citation>
    <scope>NUCLEOTIDE SEQUENCE [LARGE SCALE GENOMIC DNA]</scope>
</reference>
<proteinExistence type="inferred from homology"/>
<keyword evidence="4" id="KW-0547">Nucleotide-binding</keyword>
<evidence type="ECO:0000259" key="10">
    <source>
        <dbReference type="Pfam" id="PF13793"/>
    </source>
</evidence>
<dbReference type="Gene3D" id="3.40.50.2020">
    <property type="match status" value="2"/>
</dbReference>
<dbReference type="PANTHER" id="PTHR10210:SF32">
    <property type="entry name" value="RIBOSE-PHOSPHATE PYROPHOSPHOKINASE 2"/>
    <property type="match status" value="1"/>
</dbReference>
<comment type="similarity">
    <text evidence="8">Belongs to the ribose-phosphate pyrophosphokinase family.</text>
</comment>
<dbReference type="PANTHER" id="PTHR10210">
    <property type="entry name" value="RIBOSE-PHOSPHATE DIPHOSPHOKINASE FAMILY MEMBER"/>
    <property type="match status" value="1"/>
</dbReference>
<comment type="caution">
    <text evidence="11">The sequence shown here is derived from an EMBL/GenBank/DDBJ whole genome shotgun (WGS) entry which is preliminary data.</text>
</comment>
<keyword evidence="6" id="KW-0067">ATP-binding</keyword>
<dbReference type="AlphaFoldDB" id="A0A0G0GMR5"/>
<dbReference type="InterPro" id="IPR029099">
    <property type="entry name" value="Pribosyltran_N"/>
</dbReference>
<dbReference type="GO" id="GO:0006015">
    <property type="term" value="P:5-phosphoribose 1-diphosphate biosynthetic process"/>
    <property type="evidence" value="ECO:0007669"/>
    <property type="project" value="TreeGrafter"/>
</dbReference>
<evidence type="ECO:0000313" key="11">
    <source>
        <dbReference type="EMBL" id="KKP92912.1"/>
    </source>
</evidence>
<dbReference type="FunFam" id="3.40.50.2020:FF:000014">
    <property type="entry name" value="Ribose-phosphate pyrophosphokinase 1"/>
    <property type="match status" value="1"/>
</dbReference>
<dbReference type="InterPro" id="IPR029057">
    <property type="entry name" value="PRTase-like"/>
</dbReference>
<evidence type="ECO:0000256" key="5">
    <source>
        <dbReference type="ARBA" id="ARBA00022777"/>
    </source>
</evidence>
<dbReference type="Pfam" id="PF00156">
    <property type="entry name" value="Pribosyltran"/>
    <property type="match status" value="1"/>
</dbReference>
<dbReference type="InterPro" id="IPR005946">
    <property type="entry name" value="Rib-P_diPkinase"/>
</dbReference>
<evidence type="ECO:0000256" key="3">
    <source>
        <dbReference type="ARBA" id="ARBA00022727"/>
    </source>
</evidence>
<evidence type="ECO:0000256" key="6">
    <source>
        <dbReference type="ARBA" id="ARBA00022840"/>
    </source>
</evidence>
<evidence type="ECO:0000256" key="4">
    <source>
        <dbReference type="ARBA" id="ARBA00022741"/>
    </source>
</evidence>
<dbReference type="Pfam" id="PF13793">
    <property type="entry name" value="Pribosyltran_N"/>
    <property type="match status" value="1"/>
</dbReference>
<evidence type="ECO:0000256" key="8">
    <source>
        <dbReference type="RuleBase" id="RU004324"/>
    </source>
</evidence>
<dbReference type="Proteomes" id="UP000034140">
    <property type="component" value="Unassembled WGS sequence"/>
</dbReference>
<dbReference type="NCBIfam" id="TIGR01251">
    <property type="entry name" value="ribP_PPkin"/>
    <property type="match status" value="1"/>
</dbReference>
<dbReference type="GO" id="GO:0016301">
    <property type="term" value="F:kinase activity"/>
    <property type="evidence" value="ECO:0007669"/>
    <property type="project" value="UniProtKB-KW"/>
</dbReference>
<dbReference type="InterPro" id="IPR000836">
    <property type="entry name" value="PRTase_dom"/>
</dbReference>
<keyword evidence="3 8" id="KW-0545">Nucleotide biosynthesis</keyword>
<dbReference type="CDD" id="cd06223">
    <property type="entry name" value="PRTases_typeI"/>
    <property type="match status" value="1"/>
</dbReference>
<evidence type="ECO:0000313" key="12">
    <source>
        <dbReference type="Proteomes" id="UP000034140"/>
    </source>
</evidence>
<dbReference type="EC" id="2.7.6.1" evidence="1"/>